<reference evidence="2 3" key="1">
    <citation type="submission" date="2018-06" db="EMBL/GenBank/DDBJ databases">
        <title>Three novel Pseudomonas species isolated from symptomatic oak.</title>
        <authorList>
            <person name="Bueno-Gonzalez V."/>
            <person name="Brady C."/>
        </authorList>
    </citation>
    <scope>NUCLEOTIDE SEQUENCE [LARGE SCALE GENOMIC DNA]</scope>
    <source>
        <strain evidence="2 3">P17C</strain>
    </source>
</reference>
<dbReference type="EMBL" id="QJUP01000036">
    <property type="protein sequence ID" value="TBU88869.1"/>
    <property type="molecule type" value="Genomic_DNA"/>
</dbReference>
<keyword evidence="1" id="KW-0472">Membrane</keyword>
<keyword evidence="1" id="KW-0812">Transmembrane</keyword>
<evidence type="ECO:0000313" key="3">
    <source>
        <dbReference type="Proteomes" id="UP000292639"/>
    </source>
</evidence>
<comment type="caution">
    <text evidence="2">The sequence shown here is derived from an EMBL/GenBank/DDBJ whole genome shotgun (WGS) entry which is preliminary data.</text>
</comment>
<gene>
    <name evidence="2" type="ORF">DNJ96_18020</name>
</gene>
<organism evidence="2 3">
    <name type="scientific">Stutzerimonas kirkiae</name>
    <dbReference type="NCBI Taxonomy" id="2211392"/>
    <lineage>
        <taxon>Bacteria</taxon>
        <taxon>Pseudomonadati</taxon>
        <taxon>Pseudomonadota</taxon>
        <taxon>Gammaproteobacteria</taxon>
        <taxon>Pseudomonadales</taxon>
        <taxon>Pseudomonadaceae</taxon>
        <taxon>Stutzerimonas</taxon>
    </lineage>
</organism>
<keyword evidence="3" id="KW-1185">Reference proteome</keyword>
<name>A0A4Q9QWT6_9GAMM</name>
<evidence type="ECO:0000256" key="1">
    <source>
        <dbReference type="SAM" id="Phobius"/>
    </source>
</evidence>
<dbReference type="Proteomes" id="UP000292639">
    <property type="component" value="Unassembled WGS sequence"/>
</dbReference>
<proteinExistence type="predicted"/>
<evidence type="ECO:0000313" key="2">
    <source>
        <dbReference type="EMBL" id="TBU88869.1"/>
    </source>
</evidence>
<protein>
    <submittedName>
        <fullName evidence="2">Uncharacterized protein</fullName>
    </submittedName>
</protein>
<keyword evidence="1" id="KW-1133">Transmembrane helix</keyword>
<accession>A0A4Q9QWT6</accession>
<feature type="transmembrane region" description="Helical" evidence="1">
    <location>
        <begin position="48"/>
        <end position="65"/>
    </location>
</feature>
<feature type="transmembrane region" description="Helical" evidence="1">
    <location>
        <begin position="24"/>
        <end position="42"/>
    </location>
</feature>
<sequence length="69" mass="7709">MPVEWPLLVWSRDVMEKNPNPQRIVAIPLLCCGVAFTVIGMAADMPTFFYMAPGFLLTGLVLLVSSRKR</sequence>
<dbReference type="AlphaFoldDB" id="A0A4Q9QWT6"/>